<dbReference type="InterPro" id="IPR036396">
    <property type="entry name" value="Cyt_P450_sf"/>
</dbReference>
<keyword evidence="4 8" id="KW-0479">Metal-binding</keyword>
<keyword evidence="7 9" id="KW-0503">Monooxygenase</keyword>
<evidence type="ECO:0000256" key="7">
    <source>
        <dbReference type="ARBA" id="ARBA00023033"/>
    </source>
</evidence>
<evidence type="ECO:0000313" key="11">
    <source>
        <dbReference type="EMBL" id="KAK3802226.1"/>
    </source>
</evidence>
<reference evidence="11" key="1">
    <citation type="journal article" date="2023" name="G3 (Bethesda)">
        <title>A reference genome for the long-term kleptoplast-retaining sea slug Elysia crispata morphotype clarki.</title>
        <authorList>
            <person name="Eastman K.E."/>
            <person name="Pendleton A.L."/>
            <person name="Shaikh M.A."/>
            <person name="Suttiyut T."/>
            <person name="Ogas R."/>
            <person name="Tomko P."/>
            <person name="Gavelis G."/>
            <person name="Widhalm J.R."/>
            <person name="Wisecaver J.H."/>
        </authorList>
    </citation>
    <scope>NUCLEOTIDE SEQUENCE</scope>
    <source>
        <strain evidence="11">ECLA1</strain>
    </source>
</reference>
<accession>A0AAE1BB41</accession>
<comment type="caution">
    <text evidence="11">The sequence shown here is derived from an EMBL/GenBank/DDBJ whole genome shotgun (WGS) entry which is preliminary data.</text>
</comment>
<keyword evidence="12" id="KW-1185">Reference proteome</keyword>
<feature type="binding site" description="axial binding residue" evidence="8">
    <location>
        <position position="628"/>
    </location>
    <ligand>
        <name>heme</name>
        <dbReference type="ChEBI" id="CHEBI:30413"/>
    </ligand>
    <ligandPart>
        <name>Fe</name>
        <dbReference type="ChEBI" id="CHEBI:18248"/>
    </ligandPart>
</feature>
<dbReference type="SUPFAM" id="SSF48264">
    <property type="entry name" value="Cytochrome P450"/>
    <property type="match status" value="1"/>
</dbReference>
<dbReference type="EMBL" id="JAWDGP010000260">
    <property type="protein sequence ID" value="KAK3802226.1"/>
    <property type="molecule type" value="Genomic_DNA"/>
</dbReference>
<evidence type="ECO:0000256" key="9">
    <source>
        <dbReference type="RuleBase" id="RU000461"/>
    </source>
</evidence>
<name>A0AAE1BB41_9GAST</name>
<comment type="similarity">
    <text evidence="2 9">Belongs to the cytochrome P450 family.</text>
</comment>
<protein>
    <recommendedName>
        <fullName evidence="13">Cytochrome P450</fullName>
    </recommendedName>
</protein>
<dbReference type="GO" id="GO:0016705">
    <property type="term" value="F:oxidoreductase activity, acting on paired donors, with incorporation or reduction of molecular oxygen"/>
    <property type="evidence" value="ECO:0007669"/>
    <property type="project" value="InterPro"/>
</dbReference>
<comment type="cofactor">
    <cofactor evidence="1 8">
        <name>heme</name>
        <dbReference type="ChEBI" id="CHEBI:30413"/>
    </cofactor>
</comment>
<dbReference type="InterPro" id="IPR050479">
    <property type="entry name" value="CYP11_CYP27_families"/>
</dbReference>
<evidence type="ECO:0000313" key="12">
    <source>
        <dbReference type="Proteomes" id="UP001283361"/>
    </source>
</evidence>
<dbReference type="PROSITE" id="PS00086">
    <property type="entry name" value="CYTOCHROME_P450"/>
    <property type="match status" value="1"/>
</dbReference>
<evidence type="ECO:0000256" key="2">
    <source>
        <dbReference type="ARBA" id="ARBA00010617"/>
    </source>
</evidence>
<evidence type="ECO:0008006" key="13">
    <source>
        <dbReference type="Google" id="ProtNLM"/>
    </source>
</evidence>
<evidence type="ECO:0000256" key="4">
    <source>
        <dbReference type="ARBA" id="ARBA00022723"/>
    </source>
</evidence>
<gene>
    <name evidence="11" type="ORF">RRG08_004516</name>
</gene>
<feature type="region of interest" description="Disordered" evidence="10">
    <location>
        <begin position="159"/>
        <end position="191"/>
    </location>
</feature>
<dbReference type="GO" id="GO:0005506">
    <property type="term" value="F:iron ion binding"/>
    <property type="evidence" value="ECO:0007669"/>
    <property type="project" value="InterPro"/>
</dbReference>
<dbReference type="PANTHER" id="PTHR24279">
    <property type="entry name" value="CYTOCHROME P450"/>
    <property type="match status" value="1"/>
</dbReference>
<dbReference type="InterPro" id="IPR017972">
    <property type="entry name" value="Cyt_P450_CS"/>
</dbReference>
<keyword evidence="6 8" id="KW-0408">Iron</keyword>
<evidence type="ECO:0000256" key="10">
    <source>
        <dbReference type="SAM" id="MobiDB-lite"/>
    </source>
</evidence>
<evidence type="ECO:0000256" key="3">
    <source>
        <dbReference type="ARBA" id="ARBA00022617"/>
    </source>
</evidence>
<dbReference type="InterPro" id="IPR001128">
    <property type="entry name" value="Cyt_P450"/>
</dbReference>
<keyword evidence="3 8" id="KW-0349">Heme</keyword>
<keyword evidence="5 9" id="KW-0560">Oxidoreductase</keyword>
<dbReference type="Gene3D" id="1.10.630.10">
    <property type="entry name" value="Cytochrome P450"/>
    <property type="match status" value="1"/>
</dbReference>
<dbReference type="CDD" id="cd11054">
    <property type="entry name" value="CYP24A1-like"/>
    <property type="match status" value="1"/>
</dbReference>
<organism evidence="11 12">
    <name type="scientific">Elysia crispata</name>
    <name type="common">lettuce slug</name>
    <dbReference type="NCBI Taxonomy" id="231223"/>
    <lineage>
        <taxon>Eukaryota</taxon>
        <taxon>Metazoa</taxon>
        <taxon>Spiralia</taxon>
        <taxon>Lophotrochozoa</taxon>
        <taxon>Mollusca</taxon>
        <taxon>Gastropoda</taxon>
        <taxon>Heterobranchia</taxon>
        <taxon>Euthyneura</taxon>
        <taxon>Panpulmonata</taxon>
        <taxon>Sacoglossa</taxon>
        <taxon>Placobranchoidea</taxon>
        <taxon>Plakobranchidae</taxon>
        <taxon>Elysia</taxon>
    </lineage>
</organism>
<dbReference type="Pfam" id="PF00067">
    <property type="entry name" value="p450"/>
    <property type="match status" value="1"/>
</dbReference>
<evidence type="ECO:0000256" key="8">
    <source>
        <dbReference type="PIRSR" id="PIRSR602401-1"/>
    </source>
</evidence>
<dbReference type="AlphaFoldDB" id="A0AAE1BB41"/>
<dbReference type="PANTHER" id="PTHR24279:SF120">
    <property type="entry name" value="CYTOCHROME P450"/>
    <property type="match status" value="1"/>
</dbReference>
<dbReference type="Proteomes" id="UP001283361">
    <property type="component" value="Unassembled WGS sequence"/>
</dbReference>
<evidence type="ECO:0000256" key="6">
    <source>
        <dbReference type="ARBA" id="ARBA00023004"/>
    </source>
</evidence>
<evidence type="ECO:0000256" key="1">
    <source>
        <dbReference type="ARBA" id="ARBA00001971"/>
    </source>
</evidence>
<sequence length="690" mass="78213">MKVLGEALFYHQDDHIQSRSSSKGTVEFMGVNILPSLKRLDHDHDLGQGIFSGSTYSVVFFKPDSYLIESHHIFPTFPSGLSLAPQSTEIPATDEILLTSDGVGDMQQNRAGICPREDYAFLVTNDLLRVTTVNKTISLGMFCPRHQIKNLARTVASGSVSATPVPPATPASKADSTDTVAQDVKHGKPPKPFKDIPGPSWIYQWPLIGTALLFKPFSRFTPETTQSLFKHMFEKFGPIVRLRLGAPTVLLYDPKDLEQLFANEGRYPKRPSFSLTRTFNVRNGVKDSLADAIQTKQILVKRSTHRDGEDWQRLRSPLNRHLSKVNSAEHYLDSQHLVAKEFAENLVSGTGDAEDIRDWFFRYATECVSLVCLNTRLGLMNPNVPVNMDALVFLKETKNIFVQIQKVLSGKSIMHDYYLNKTYREYEKSNSFVRSYMKSKLRRAKANLDKQSGQVGDPEKNLLASLMSEPALDFEDVENMMMTLYVAGMESTATNLQSFFFELASNPEKQEKLYEEIVAVVGEEGPVTREKLRKMPYVKACLKETFRLRYPCLTGPARILQNDAVIRGFTIPAETQVLPCNSYTCQTVFQEADQFIPERWLRSNGDRKLSSDIPPQACLPFGYGPRNCIGRRFAEQQIYLAVIKTLQKSKIKLRPDSNEIVFRYSIFIEPTEAIKFKFEPRGPSKEKEDF</sequence>
<dbReference type="InterPro" id="IPR002401">
    <property type="entry name" value="Cyt_P450_E_grp-I"/>
</dbReference>
<dbReference type="GO" id="GO:0020037">
    <property type="term" value="F:heme binding"/>
    <property type="evidence" value="ECO:0007669"/>
    <property type="project" value="InterPro"/>
</dbReference>
<dbReference type="PRINTS" id="PR00385">
    <property type="entry name" value="P450"/>
</dbReference>
<dbReference type="PRINTS" id="PR00463">
    <property type="entry name" value="EP450I"/>
</dbReference>
<dbReference type="GO" id="GO:0004497">
    <property type="term" value="F:monooxygenase activity"/>
    <property type="evidence" value="ECO:0007669"/>
    <property type="project" value="UniProtKB-KW"/>
</dbReference>
<evidence type="ECO:0000256" key="5">
    <source>
        <dbReference type="ARBA" id="ARBA00023002"/>
    </source>
</evidence>
<proteinExistence type="inferred from homology"/>